<reference evidence="1" key="1">
    <citation type="journal article" date="2014" name="Int. J. Syst. Evol. Microbiol.">
        <title>Complete genome sequence of Corynebacterium casei LMG S-19264T (=DSM 44701T), isolated from a smear-ripened cheese.</title>
        <authorList>
            <consortium name="US DOE Joint Genome Institute (JGI-PGF)"/>
            <person name="Walter F."/>
            <person name="Albersmeier A."/>
            <person name="Kalinowski J."/>
            <person name="Ruckert C."/>
        </authorList>
    </citation>
    <scope>NUCLEOTIDE SEQUENCE</scope>
    <source>
        <strain evidence="1">CGMCC 1.16067</strain>
    </source>
</reference>
<dbReference type="InterPro" id="IPR029044">
    <property type="entry name" value="Nucleotide-diphossugar_trans"/>
</dbReference>
<keyword evidence="2" id="KW-1185">Reference proteome</keyword>
<dbReference type="EMBL" id="BMKQ01000001">
    <property type="protein sequence ID" value="GGF42611.1"/>
    <property type="molecule type" value="Genomic_DNA"/>
</dbReference>
<evidence type="ECO:0008006" key="3">
    <source>
        <dbReference type="Google" id="ProtNLM"/>
    </source>
</evidence>
<evidence type="ECO:0000313" key="1">
    <source>
        <dbReference type="EMBL" id="GGF42611.1"/>
    </source>
</evidence>
<name>A0A917F4P5_9ACTN</name>
<sequence length="376" mass="41961">MKLVATMMVRDEVDIVAATIEHHLDQGVDLIIVTDNASVDGTTEVLQRYADAGHVELHHDPEHRKQHGEVVTTMARRAATEHGADWVLNIDADEFTVAADRDLTVREALEQLPKALASFSAPVTNLVGPPARRGGGVGRLLWRDERTEEQIREVGIHAQPSPNAIHIGAPKITVRQGNHFVSRKSRGCPMPAYALEVLHLPWRSWEQFERKVMHAGRGYDASPTLRPSRNHHGMADYRRAKQGRLVQSFLLRMPQVADLEAGDGFTRDDWLATYLTDLVSRAVAPDLLEAVLAADDDEPWSPEEHAREAETGAKFLLLERELRAEQDEVLRLQELLDALEAPEPEAVEDGAGRVRAALSRVRGRVARGVRRRDTAR</sequence>
<evidence type="ECO:0000313" key="2">
    <source>
        <dbReference type="Proteomes" id="UP000649179"/>
    </source>
</evidence>
<comment type="caution">
    <text evidence="1">The sequence shown here is derived from an EMBL/GenBank/DDBJ whole genome shotgun (WGS) entry which is preliminary data.</text>
</comment>
<protein>
    <recommendedName>
        <fullName evidence="3">Glycosyl transferase family 2</fullName>
    </recommendedName>
</protein>
<reference evidence="1" key="2">
    <citation type="submission" date="2020-09" db="EMBL/GenBank/DDBJ databases">
        <authorList>
            <person name="Sun Q."/>
            <person name="Zhou Y."/>
        </authorList>
    </citation>
    <scope>NUCLEOTIDE SEQUENCE</scope>
    <source>
        <strain evidence="1">CGMCC 1.16067</strain>
    </source>
</reference>
<organism evidence="1 2">
    <name type="scientific">Marmoricola endophyticus</name>
    <dbReference type="NCBI Taxonomy" id="2040280"/>
    <lineage>
        <taxon>Bacteria</taxon>
        <taxon>Bacillati</taxon>
        <taxon>Actinomycetota</taxon>
        <taxon>Actinomycetes</taxon>
        <taxon>Propionibacteriales</taxon>
        <taxon>Nocardioidaceae</taxon>
        <taxon>Marmoricola</taxon>
    </lineage>
</organism>
<dbReference type="Pfam" id="PF13704">
    <property type="entry name" value="Glyco_tranf_2_4"/>
    <property type="match status" value="1"/>
</dbReference>
<dbReference type="AlphaFoldDB" id="A0A917F4P5"/>
<dbReference type="SUPFAM" id="SSF53448">
    <property type="entry name" value="Nucleotide-diphospho-sugar transferases"/>
    <property type="match status" value="1"/>
</dbReference>
<dbReference type="Proteomes" id="UP000649179">
    <property type="component" value="Unassembled WGS sequence"/>
</dbReference>
<gene>
    <name evidence="1" type="ORF">GCM10011519_15600</name>
</gene>
<accession>A0A917F4P5</accession>
<dbReference type="Gene3D" id="3.90.550.10">
    <property type="entry name" value="Spore Coat Polysaccharide Biosynthesis Protein SpsA, Chain A"/>
    <property type="match status" value="1"/>
</dbReference>
<proteinExistence type="predicted"/>
<dbReference type="RefSeq" id="WP_229660700.1">
    <property type="nucleotide sequence ID" value="NZ_BMKQ01000001.1"/>
</dbReference>